<evidence type="ECO:0000256" key="5">
    <source>
        <dbReference type="ARBA" id="ARBA00022741"/>
    </source>
</evidence>
<keyword evidence="10" id="KW-1133">Transmembrane helix</keyword>
<sequence>MRPTGPTRLLRPMRARGTSSHAGRMQQSPAPPRPRPRWRDLEPRTEEVRPRSVTVLRDAGPVIALGVFEVVLWRSAVEPPPAWLGVLVLGPPLLTALGRHHRPVAAFAATAAGAVLAFVAAPTSSEAVTAAALALVLCLVPVVERASNALALAAVGVTAVVSLAPLLRPEASTGNPVLTLLSLAAAAVLLGRNRRGRRSELALLRERADTAERTQLALARTAVADERRRIAREVHDIVSHNIAVMTNLADGATVALRRVDPPARTLAAIEAIAGTGREAMAEMHALLGVLREPDEADEADEPSRPPAPASASCPTSWPRCARPGSRSRSSPRVIPCP</sequence>
<evidence type="ECO:0000256" key="10">
    <source>
        <dbReference type="SAM" id="Phobius"/>
    </source>
</evidence>
<keyword evidence="13" id="KW-1185">Reference proteome</keyword>
<dbReference type="GO" id="GO:0000155">
    <property type="term" value="F:phosphorelay sensor kinase activity"/>
    <property type="evidence" value="ECO:0007669"/>
    <property type="project" value="InterPro"/>
</dbReference>
<reference evidence="12 13" key="1">
    <citation type="submission" date="2018-03" db="EMBL/GenBank/DDBJ databases">
        <title>Genome assembly of novel Miniimonas species PCH200.</title>
        <authorList>
            <person name="Thakur V."/>
            <person name="Kumar V."/>
            <person name="Singh D."/>
        </authorList>
    </citation>
    <scope>NUCLEOTIDE SEQUENCE [LARGE SCALE GENOMIC DNA]</scope>
    <source>
        <strain evidence="12 13">PCH200</strain>
    </source>
</reference>
<dbReference type="PANTHER" id="PTHR24421:SF10">
    <property type="entry name" value="NITRATE_NITRITE SENSOR PROTEIN NARQ"/>
    <property type="match status" value="1"/>
</dbReference>
<comment type="caution">
    <text evidence="12">The sequence shown here is derived from an EMBL/GenBank/DDBJ whole genome shotgun (WGS) entry which is preliminary data.</text>
</comment>
<dbReference type="Pfam" id="PF07730">
    <property type="entry name" value="HisKA_3"/>
    <property type="match status" value="1"/>
</dbReference>
<evidence type="ECO:0000259" key="11">
    <source>
        <dbReference type="Pfam" id="PF07730"/>
    </source>
</evidence>
<name>A0A2U1ZY21_9MICO</name>
<dbReference type="GO" id="GO:0046983">
    <property type="term" value="F:protein dimerization activity"/>
    <property type="evidence" value="ECO:0007669"/>
    <property type="project" value="InterPro"/>
</dbReference>
<evidence type="ECO:0000313" key="12">
    <source>
        <dbReference type="EMBL" id="PWD51895.1"/>
    </source>
</evidence>
<feature type="transmembrane region" description="Helical" evidence="10">
    <location>
        <begin position="150"/>
        <end position="167"/>
    </location>
</feature>
<dbReference type="Proteomes" id="UP000245166">
    <property type="component" value="Unassembled WGS sequence"/>
</dbReference>
<dbReference type="GO" id="GO:0005524">
    <property type="term" value="F:ATP binding"/>
    <property type="evidence" value="ECO:0007669"/>
    <property type="project" value="UniProtKB-KW"/>
</dbReference>
<keyword evidence="4" id="KW-0808">Transferase</keyword>
<feature type="region of interest" description="Disordered" evidence="9">
    <location>
        <begin position="1"/>
        <end position="46"/>
    </location>
</feature>
<keyword evidence="7" id="KW-0067">ATP-binding</keyword>
<dbReference type="PANTHER" id="PTHR24421">
    <property type="entry name" value="NITRATE/NITRITE SENSOR PROTEIN NARX-RELATED"/>
    <property type="match status" value="1"/>
</dbReference>
<keyword evidence="6" id="KW-0418">Kinase</keyword>
<evidence type="ECO:0000256" key="7">
    <source>
        <dbReference type="ARBA" id="ARBA00022840"/>
    </source>
</evidence>
<feature type="compositionally biased region" description="Polar residues" evidence="9">
    <location>
        <begin position="17"/>
        <end position="28"/>
    </location>
</feature>
<feature type="transmembrane region" description="Helical" evidence="10">
    <location>
        <begin position="173"/>
        <end position="191"/>
    </location>
</feature>
<organism evidence="12 13">
    <name type="scientific">Serinibacter arcticus</name>
    <dbReference type="NCBI Taxonomy" id="1655435"/>
    <lineage>
        <taxon>Bacteria</taxon>
        <taxon>Bacillati</taxon>
        <taxon>Actinomycetota</taxon>
        <taxon>Actinomycetes</taxon>
        <taxon>Micrococcales</taxon>
        <taxon>Beutenbergiaceae</taxon>
        <taxon>Serinibacter</taxon>
    </lineage>
</organism>
<keyword evidence="10" id="KW-0472">Membrane</keyword>
<evidence type="ECO:0000256" key="6">
    <source>
        <dbReference type="ARBA" id="ARBA00022777"/>
    </source>
</evidence>
<evidence type="ECO:0000256" key="4">
    <source>
        <dbReference type="ARBA" id="ARBA00022679"/>
    </source>
</evidence>
<evidence type="ECO:0000313" key="13">
    <source>
        <dbReference type="Proteomes" id="UP000245166"/>
    </source>
</evidence>
<feature type="compositionally biased region" description="Low complexity" evidence="9">
    <location>
        <begin position="318"/>
        <end position="337"/>
    </location>
</feature>
<dbReference type="AlphaFoldDB" id="A0A2U1ZY21"/>
<evidence type="ECO:0000256" key="1">
    <source>
        <dbReference type="ARBA" id="ARBA00000085"/>
    </source>
</evidence>
<keyword evidence="10" id="KW-0812">Transmembrane</keyword>
<gene>
    <name evidence="12" type="ORF">C8046_15850</name>
</gene>
<evidence type="ECO:0000256" key="8">
    <source>
        <dbReference type="ARBA" id="ARBA00023012"/>
    </source>
</evidence>
<proteinExistence type="predicted"/>
<keyword evidence="5" id="KW-0547">Nucleotide-binding</keyword>
<comment type="catalytic activity">
    <reaction evidence="1">
        <text>ATP + protein L-histidine = ADP + protein N-phospho-L-histidine.</text>
        <dbReference type="EC" id="2.7.13.3"/>
    </reaction>
</comment>
<evidence type="ECO:0000256" key="9">
    <source>
        <dbReference type="SAM" id="MobiDB-lite"/>
    </source>
</evidence>
<feature type="transmembrane region" description="Helical" evidence="10">
    <location>
        <begin position="127"/>
        <end position="143"/>
    </location>
</feature>
<keyword evidence="3" id="KW-0597">Phosphoprotein</keyword>
<dbReference type="InterPro" id="IPR011712">
    <property type="entry name" value="Sig_transdc_His_kin_sub3_dim/P"/>
</dbReference>
<dbReference type="EMBL" id="PYHR01000002">
    <property type="protein sequence ID" value="PWD51895.1"/>
    <property type="molecule type" value="Genomic_DNA"/>
</dbReference>
<feature type="region of interest" description="Disordered" evidence="9">
    <location>
        <begin position="292"/>
        <end position="337"/>
    </location>
</feature>
<dbReference type="InterPro" id="IPR050482">
    <property type="entry name" value="Sensor_HK_TwoCompSys"/>
</dbReference>
<protein>
    <recommendedName>
        <fullName evidence="2">histidine kinase</fullName>
        <ecNumber evidence="2">2.7.13.3</ecNumber>
    </recommendedName>
</protein>
<feature type="transmembrane region" description="Helical" evidence="10">
    <location>
        <begin position="104"/>
        <end position="121"/>
    </location>
</feature>
<feature type="compositionally biased region" description="Basic and acidic residues" evidence="9">
    <location>
        <begin position="37"/>
        <end position="46"/>
    </location>
</feature>
<keyword evidence="8" id="KW-0902">Two-component regulatory system</keyword>
<feature type="domain" description="Signal transduction histidine kinase subgroup 3 dimerisation and phosphoacceptor" evidence="11">
    <location>
        <begin position="226"/>
        <end position="294"/>
    </location>
</feature>
<evidence type="ECO:0000256" key="3">
    <source>
        <dbReference type="ARBA" id="ARBA00022553"/>
    </source>
</evidence>
<dbReference type="EC" id="2.7.13.3" evidence="2"/>
<dbReference type="GO" id="GO:0016020">
    <property type="term" value="C:membrane"/>
    <property type="evidence" value="ECO:0007669"/>
    <property type="project" value="InterPro"/>
</dbReference>
<evidence type="ECO:0000256" key="2">
    <source>
        <dbReference type="ARBA" id="ARBA00012438"/>
    </source>
</evidence>
<dbReference type="Gene3D" id="1.20.5.1930">
    <property type="match status" value="1"/>
</dbReference>
<accession>A0A2U1ZY21</accession>